<feature type="transmembrane region" description="Helical" evidence="2">
    <location>
        <begin position="492"/>
        <end position="511"/>
    </location>
</feature>
<gene>
    <name evidence="5" type="ORF">N658DRAFT_467950</name>
</gene>
<evidence type="ECO:0000256" key="3">
    <source>
        <dbReference type="SAM" id="SignalP"/>
    </source>
</evidence>
<dbReference type="Pfam" id="PF22807">
    <property type="entry name" value="TrAA12"/>
    <property type="match status" value="1"/>
</dbReference>
<feature type="compositionally biased region" description="Low complexity" evidence="1">
    <location>
        <begin position="466"/>
        <end position="476"/>
    </location>
</feature>
<keyword evidence="2" id="KW-0812">Transmembrane</keyword>
<accession>A0AAN6Q9B7</accession>
<dbReference type="Gene3D" id="2.120.10.30">
    <property type="entry name" value="TolB, C-terminal domain"/>
    <property type="match status" value="1"/>
</dbReference>
<evidence type="ECO:0000313" key="6">
    <source>
        <dbReference type="Proteomes" id="UP001305647"/>
    </source>
</evidence>
<comment type="caution">
    <text evidence="5">The sequence shown here is derived from an EMBL/GenBank/DDBJ whole genome shotgun (WGS) entry which is preliminary data.</text>
</comment>
<feature type="chain" id="PRO_5042886910" evidence="3">
    <location>
        <begin position="22"/>
        <end position="512"/>
    </location>
</feature>
<keyword evidence="6" id="KW-1185">Reference proteome</keyword>
<organism evidence="5 6">
    <name type="scientific">Parathielavia hyrcaniae</name>
    <dbReference type="NCBI Taxonomy" id="113614"/>
    <lineage>
        <taxon>Eukaryota</taxon>
        <taxon>Fungi</taxon>
        <taxon>Dikarya</taxon>
        <taxon>Ascomycota</taxon>
        <taxon>Pezizomycotina</taxon>
        <taxon>Sordariomycetes</taxon>
        <taxon>Sordariomycetidae</taxon>
        <taxon>Sordariales</taxon>
        <taxon>Chaetomiaceae</taxon>
        <taxon>Parathielavia</taxon>
    </lineage>
</organism>
<name>A0AAN6Q9B7_9PEZI</name>
<proteinExistence type="predicted"/>
<feature type="domain" description="Pyrroloquinoline quinone-dependent pyranose dehydrogenase beta-propeller" evidence="4">
    <location>
        <begin position="49"/>
        <end position="449"/>
    </location>
</feature>
<keyword evidence="2" id="KW-0472">Membrane</keyword>
<feature type="compositionally biased region" description="Gly residues" evidence="1">
    <location>
        <begin position="455"/>
        <end position="465"/>
    </location>
</feature>
<reference evidence="5" key="2">
    <citation type="submission" date="2023-05" db="EMBL/GenBank/DDBJ databases">
        <authorList>
            <consortium name="Lawrence Berkeley National Laboratory"/>
            <person name="Steindorff A."/>
            <person name="Hensen N."/>
            <person name="Bonometti L."/>
            <person name="Westerberg I."/>
            <person name="Brannstrom I.O."/>
            <person name="Guillou S."/>
            <person name="Cros-Aarteil S."/>
            <person name="Calhoun S."/>
            <person name="Haridas S."/>
            <person name="Kuo A."/>
            <person name="Mondo S."/>
            <person name="Pangilinan J."/>
            <person name="Riley R."/>
            <person name="Labutti K."/>
            <person name="Andreopoulos B."/>
            <person name="Lipzen A."/>
            <person name="Chen C."/>
            <person name="Yanf M."/>
            <person name="Daum C."/>
            <person name="Ng V."/>
            <person name="Clum A."/>
            <person name="Ohm R."/>
            <person name="Martin F."/>
            <person name="Silar P."/>
            <person name="Natvig D."/>
            <person name="Lalanne C."/>
            <person name="Gautier V."/>
            <person name="Ament-Velasquez S.L."/>
            <person name="Kruys A."/>
            <person name="Hutchinson M.I."/>
            <person name="Powell A.J."/>
            <person name="Barry K."/>
            <person name="Miller A.N."/>
            <person name="Grigoriev I.V."/>
            <person name="Debuchy R."/>
            <person name="Gladieux P."/>
            <person name="Thoren M.H."/>
            <person name="Johannesson H."/>
        </authorList>
    </citation>
    <scope>NUCLEOTIDE SEQUENCE</scope>
    <source>
        <strain evidence="5">CBS 757.83</strain>
    </source>
</reference>
<sequence>MNPLLRGTAAAALLLALNVKAQETTGTTTASPSATQACPTVLTPSYPAPVVARGWKAQLIATGLSRPRSIKFDTNGALLVLEAGKGLTHLTFTDDGGTCLSLQSNTSLITDGELNHGLELSEDGQTIYVSTQEYVDSYSYDVDAVSLENPTRLVANMTNPGTGHVSRTLLLSKKQPGLLLVSRGSATNIDPLAADESTGVSQVRAFNISSAADLERPYSYPTDGLLVGWGLRNSVGVAEHPVTGGVYSVENSADNVVRLSTDIHEDNPGEELNFHGFLDDASTLGANHGYPACFALWNTTRFPSLGDDLTVGSQFSLDNNATHNDTDCARRTTAPRLTFQAHTAPLDIKFSPSGDAAFISFHGSWNRAIPVGYKLSLVSFAADRGEPAEPPDSVTAARDVMTAPDVSACSAQGGRGAGCFRPVGLAFDAAGERLFLSSDATGEIWVVMRDGAGGGGGGGGDGGATGTDSGASTTSTGAAAGGLRYQGFRGEGWAVVLLTAIMMAAGGLVFVG</sequence>
<feature type="signal peptide" evidence="3">
    <location>
        <begin position="1"/>
        <end position="21"/>
    </location>
</feature>
<dbReference type="Proteomes" id="UP001305647">
    <property type="component" value="Unassembled WGS sequence"/>
</dbReference>
<keyword evidence="2" id="KW-1133">Transmembrane helix</keyword>
<dbReference type="InterPro" id="IPR011041">
    <property type="entry name" value="Quinoprot_gluc/sorb_DH_b-prop"/>
</dbReference>
<keyword evidence="3" id="KW-0732">Signal</keyword>
<dbReference type="InterPro" id="IPR011042">
    <property type="entry name" value="6-blade_b-propeller_TolB-like"/>
</dbReference>
<evidence type="ECO:0000256" key="2">
    <source>
        <dbReference type="SAM" id="Phobius"/>
    </source>
</evidence>
<dbReference type="InterPro" id="IPR054539">
    <property type="entry name" value="Beta-prop_PDH"/>
</dbReference>
<protein>
    <submittedName>
        <fullName evidence="5">Soluble quino protein glucose dehydrogenase</fullName>
    </submittedName>
</protein>
<reference evidence="5" key="1">
    <citation type="journal article" date="2023" name="Mol. Phylogenet. Evol.">
        <title>Genome-scale phylogeny and comparative genomics of the fungal order Sordariales.</title>
        <authorList>
            <person name="Hensen N."/>
            <person name="Bonometti L."/>
            <person name="Westerberg I."/>
            <person name="Brannstrom I.O."/>
            <person name="Guillou S."/>
            <person name="Cros-Aarteil S."/>
            <person name="Calhoun S."/>
            <person name="Haridas S."/>
            <person name="Kuo A."/>
            <person name="Mondo S."/>
            <person name="Pangilinan J."/>
            <person name="Riley R."/>
            <person name="LaButti K."/>
            <person name="Andreopoulos B."/>
            <person name="Lipzen A."/>
            <person name="Chen C."/>
            <person name="Yan M."/>
            <person name="Daum C."/>
            <person name="Ng V."/>
            <person name="Clum A."/>
            <person name="Steindorff A."/>
            <person name="Ohm R.A."/>
            <person name="Martin F."/>
            <person name="Silar P."/>
            <person name="Natvig D.O."/>
            <person name="Lalanne C."/>
            <person name="Gautier V."/>
            <person name="Ament-Velasquez S.L."/>
            <person name="Kruys A."/>
            <person name="Hutchinson M.I."/>
            <person name="Powell A.J."/>
            <person name="Barry K."/>
            <person name="Miller A.N."/>
            <person name="Grigoriev I.V."/>
            <person name="Debuchy R."/>
            <person name="Gladieux P."/>
            <person name="Hiltunen Thoren M."/>
            <person name="Johannesson H."/>
        </authorList>
    </citation>
    <scope>NUCLEOTIDE SEQUENCE</scope>
    <source>
        <strain evidence="5">CBS 757.83</strain>
    </source>
</reference>
<dbReference type="EMBL" id="MU863629">
    <property type="protein sequence ID" value="KAK4103291.1"/>
    <property type="molecule type" value="Genomic_DNA"/>
</dbReference>
<evidence type="ECO:0000256" key="1">
    <source>
        <dbReference type="SAM" id="MobiDB-lite"/>
    </source>
</evidence>
<evidence type="ECO:0000313" key="5">
    <source>
        <dbReference type="EMBL" id="KAK4103291.1"/>
    </source>
</evidence>
<dbReference type="AlphaFoldDB" id="A0AAN6Q9B7"/>
<evidence type="ECO:0000259" key="4">
    <source>
        <dbReference type="Pfam" id="PF22807"/>
    </source>
</evidence>
<dbReference type="SUPFAM" id="SSF50952">
    <property type="entry name" value="Soluble quinoprotein glucose dehydrogenase"/>
    <property type="match status" value="1"/>
</dbReference>
<feature type="region of interest" description="Disordered" evidence="1">
    <location>
        <begin position="455"/>
        <end position="476"/>
    </location>
</feature>